<dbReference type="Gene3D" id="3.30.200.20">
    <property type="entry name" value="Phosphorylase Kinase, domain 1"/>
    <property type="match status" value="1"/>
</dbReference>
<dbReference type="InterPro" id="IPR052969">
    <property type="entry name" value="Thr-specific_kinase-like"/>
</dbReference>
<dbReference type="Proteomes" id="UP000822688">
    <property type="component" value="Chromosome 11"/>
</dbReference>
<evidence type="ECO:0000256" key="4">
    <source>
        <dbReference type="ARBA" id="ARBA00022679"/>
    </source>
</evidence>
<feature type="region of interest" description="Disordered" evidence="8">
    <location>
        <begin position="1"/>
        <end position="24"/>
    </location>
</feature>
<evidence type="ECO:0000259" key="9">
    <source>
        <dbReference type="PROSITE" id="PS51158"/>
    </source>
</evidence>
<accession>A0A8T0GB49</accession>
<dbReference type="Gene3D" id="3.20.200.10">
    <property type="entry name" value="MHCK/EF2 kinase"/>
    <property type="match status" value="1"/>
</dbReference>
<feature type="region of interest" description="Disordered" evidence="8">
    <location>
        <begin position="83"/>
        <end position="134"/>
    </location>
</feature>
<keyword evidence="2" id="KW-0964">Secreted</keyword>
<organism evidence="10 11">
    <name type="scientific">Ceratodon purpureus</name>
    <name type="common">Fire moss</name>
    <name type="synonym">Dicranum purpureum</name>
    <dbReference type="NCBI Taxonomy" id="3225"/>
    <lineage>
        <taxon>Eukaryota</taxon>
        <taxon>Viridiplantae</taxon>
        <taxon>Streptophyta</taxon>
        <taxon>Embryophyta</taxon>
        <taxon>Bryophyta</taxon>
        <taxon>Bryophytina</taxon>
        <taxon>Bryopsida</taxon>
        <taxon>Dicranidae</taxon>
        <taxon>Pseudoditrichales</taxon>
        <taxon>Ditrichaceae</taxon>
        <taxon>Ceratodon</taxon>
    </lineage>
</organism>
<comment type="subcellular location">
    <subcellularLocation>
        <location evidence="1">Secreted</location>
    </subcellularLocation>
</comment>
<dbReference type="EMBL" id="CM026432">
    <property type="protein sequence ID" value="KAG0555935.1"/>
    <property type="molecule type" value="Genomic_DNA"/>
</dbReference>
<dbReference type="FunFam" id="3.30.200.20:FF:001043">
    <property type="entry name" value="Alpha-protein kinase vwkA"/>
    <property type="match status" value="1"/>
</dbReference>
<feature type="compositionally biased region" description="Polar residues" evidence="8">
    <location>
        <begin position="181"/>
        <end position="191"/>
    </location>
</feature>
<dbReference type="SUPFAM" id="SSF56112">
    <property type="entry name" value="Protein kinase-like (PK-like)"/>
    <property type="match status" value="1"/>
</dbReference>
<evidence type="ECO:0000256" key="6">
    <source>
        <dbReference type="ARBA" id="ARBA00022777"/>
    </source>
</evidence>
<keyword evidence="4" id="KW-0808">Transferase</keyword>
<dbReference type="InterPro" id="IPR004166">
    <property type="entry name" value="a-kinase_dom"/>
</dbReference>
<dbReference type="CDD" id="cd16970">
    <property type="entry name" value="Alpha_kinase_VwkA_like"/>
    <property type="match status" value="1"/>
</dbReference>
<name>A0A8T0GB49_CERPU</name>
<dbReference type="Gene3D" id="3.40.50.410">
    <property type="entry name" value="von Willebrand factor, type A domain"/>
    <property type="match status" value="1"/>
</dbReference>
<feature type="coiled-coil region" evidence="7">
    <location>
        <begin position="352"/>
        <end position="383"/>
    </location>
</feature>
<dbReference type="Pfam" id="PF25106">
    <property type="entry name" value="VWA_4"/>
    <property type="match status" value="1"/>
</dbReference>
<dbReference type="InterPro" id="IPR056861">
    <property type="entry name" value="HMCN1-like_VWA"/>
</dbReference>
<dbReference type="SUPFAM" id="SSF53300">
    <property type="entry name" value="vWA-like"/>
    <property type="match status" value="1"/>
</dbReference>
<evidence type="ECO:0000256" key="5">
    <source>
        <dbReference type="ARBA" id="ARBA00022729"/>
    </source>
</evidence>
<comment type="caution">
    <text evidence="10">The sequence shown here is derived from an EMBL/GenBank/DDBJ whole genome shotgun (WGS) entry which is preliminary data.</text>
</comment>
<keyword evidence="11" id="KW-1185">Reference proteome</keyword>
<feature type="compositionally biased region" description="Polar residues" evidence="8">
    <location>
        <begin position="14"/>
        <end position="24"/>
    </location>
</feature>
<dbReference type="InterPro" id="IPR036465">
    <property type="entry name" value="vWFA_dom_sf"/>
</dbReference>
<dbReference type="GO" id="GO:0004674">
    <property type="term" value="F:protein serine/threonine kinase activity"/>
    <property type="evidence" value="ECO:0007669"/>
    <property type="project" value="UniProtKB-KW"/>
</dbReference>
<keyword evidence="7" id="KW-0175">Coiled coil</keyword>
<keyword evidence="5" id="KW-0732">Signal</keyword>
<feature type="compositionally biased region" description="Polar residues" evidence="8">
    <location>
        <begin position="162"/>
        <end position="171"/>
    </location>
</feature>
<feature type="compositionally biased region" description="Polar residues" evidence="8">
    <location>
        <begin position="225"/>
        <end position="236"/>
    </location>
</feature>
<sequence>MDPIAEGSHERSVDSSNSRPSTQTVLLNEQLEQLRREIELLKATKTRTHLAPSPEESPRTIQVREEIEKLRLENERLMASKLASRTHQDVNRTIPQPGVDQRSVHTPPRATQGDLHVSRNGHTQAPVSPERASSHVIGAGEEAKADKYMIETPFASKVIDPSSKTVRTQSLPKPAAPPGASTRSLAHSRSIQVVKDATSTRMEDGNLPISPVMPQYSPPLPPRTVQDSGEQGKSMSPQTLQALGTLQLLRQEKEKLIASKTVASKVAPAPASPSPPVMAAELSSSTRAQINNNPAASAGPDVSVRTLQALDEVARVKREIEMLKASKVDVKAASKVEVPAMSDRTRQVMSQLEKVRRENAMLKQSKAKEMESAQRRLAYFEQNHAAASKVRMLEIKKMIITSQELDLAFLVDATGSMQSSIDMIKSTVSTMASGIMQSYPECKLRVAFVPYRDYEDSDLDDSELCDFTTSFSGPNNVFTTALSKVETSGGGDDAEDVFTGIARVAQLSWDATNRLLFHIADAPCHGNKFHEGVGDYYPAGDKYGRTIEAQLQILSEICHISTYFFCHINSSTKKMIRVFKEAAPSSLTILEEQFENISSIPHQVITLARGTIQKTLSVVNAIQYTDAKFVNEVVVKDVPFWTQVPAQNGTHFRCKEYRALDDMLSRISNKMALDEEVMDHIQVQIAKNPFSDEGAVRWPYHALISHPSEPSQSSRMVVKRFKTPLGKDVREVHKRERYWAQMEVQSVSAHMANEFNRRTSNMKNVKRVEFTEVTTLEVGTGANVKYYNMESLLEGEWLRYSNNGGYVNTMDYAAVLQAFTHWTHERSRGLLMVTDLQGVRIENSDGENVFNLCDPAIHCTDVLRFTRTNLGAEGFKLFFDTHKCNDVCEKLGLAVGTAGRTLSGTKVGTYW</sequence>
<feature type="coiled-coil region" evidence="7">
    <location>
        <begin position="24"/>
        <end position="80"/>
    </location>
</feature>
<evidence type="ECO:0000256" key="1">
    <source>
        <dbReference type="ARBA" id="ARBA00004613"/>
    </source>
</evidence>
<dbReference type="GO" id="GO:0005524">
    <property type="term" value="F:ATP binding"/>
    <property type="evidence" value="ECO:0007669"/>
    <property type="project" value="InterPro"/>
</dbReference>
<dbReference type="PROSITE" id="PS51158">
    <property type="entry name" value="ALPHA_KINASE"/>
    <property type="match status" value="1"/>
</dbReference>
<keyword evidence="3" id="KW-0723">Serine/threonine-protein kinase</keyword>
<proteinExistence type="predicted"/>
<feature type="domain" description="Alpha-type protein kinase" evidence="9">
    <location>
        <begin position="664"/>
        <end position="896"/>
    </location>
</feature>
<keyword evidence="6" id="KW-0418">Kinase</keyword>
<dbReference type="PANTHER" id="PTHR47763">
    <property type="entry name" value="ALPHA-PROTEIN KINASE VWKA"/>
    <property type="match status" value="1"/>
</dbReference>
<evidence type="ECO:0000256" key="2">
    <source>
        <dbReference type="ARBA" id="ARBA00022525"/>
    </source>
</evidence>
<dbReference type="InterPro" id="IPR011009">
    <property type="entry name" value="Kinase-like_dom_sf"/>
</dbReference>
<gene>
    <name evidence="10" type="ORF">KC19_11G014000</name>
</gene>
<reference evidence="10 11" key="1">
    <citation type="submission" date="2020-06" db="EMBL/GenBank/DDBJ databases">
        <title>WGS assembly of Ceratodon purpureus strain R40.</title>
        <authorList>
            <person name="Carey S.B."/>
            <person name="Jenkins J."/>
            <person name="Shu S."/>
            <person name="Lovell J.T."/>
            <person name="Sreedasyam A."/>
            <person name="Maumus F."/>
            <person name="Tiley G.P."/>
            <person name="Fernandez-Pozo N."/>
            <person name="Barry K."/>
            <person name="Chen C."/>
            <person name="Wang M."/>
            <person name="Lipzen A."/>
            <person name="Daum C."/>
            <person name="Saski C.A."/>
            <person name="Payton A.C."/>
            <person name="Mcbreen J.C."/>
            <person name="Conrad R.E."/>
            <person name="Kollar L.M."/>
            <person name="Olsson S."/>
            <person name="Huttunen S."/>
            <person name="Landis J.B."/>
            <person name="Wickett N.J."/>
            <person name="Johnson M.G."/>
            <person name="Rensing S.A."/>
            <person name="Grimwood J."/>
            <person name="Schmutz J."/>
            <person name="Mcdaniel S.F."/>
        </authorList>
    </citation>
    <scope>NUCLEOTIDE SEQUENCE [LARGE SCALE GENOMIC DNA]</scope>
    <source>
        <strain evidence="10 11">R40</strain>
    </source>
</reference>
<protein>
    <recommendedName>
        <fullName evidence="9">Alpha-type protein kinase domain-containing protein</fullName>
    </recommendedName>
</protein>
<dbReference type="Pfam" id="PF02816">
    <property type="entry name" value="Alpha_kinase"/>
    <property type="match status" value="1"/>
</dbReference>
<dbReference type="SMART" id="SM00811">
    <property type="entry name" value="Alpha_kinase"/>
    <property type="match status" value="1"/>
</dbReference>
<evidence type="ECO:0000313" key="11">
    <source>
        <dbReference type="Proteomes" id="UP000822688"/>
    </source>
</evidence>
<evidence type="ECO:0000256" key="3">
    <source>
        <dbReference type="ARBA" id="ARBA00022527"/>
    </source>
</evidence>
<dbReference type="AlphaFoldDB" id="A0A8T0GB49"/>
<evidence type="ECO:0000313" key="10">
    <source>
        <dbReference type="EMBL" id="KAG0555935.1"/>
    </source>
</evidence>
<evidence type="ECO:0000256" key="7">
    <source>
        <dbReference type="SAM" id="Coils"/>
    </source>
</evidence>
<evidence type="ECO:0000256" key="8">
    <source>
        <dbReference type="SAM" id="MobiDB-lite"/>
    </source>
</evidence>
<feature type="region of interest" description="Disordered" evidence="8">
    <location>
        <begin position="160"/>
        <end position="236"/>
    </location>
</feature>
<dbReference type="PANTHER" id="PTHR47763:SF4">
    <property type="entry name" value="ALPHA-PROTEIN KINASE VWKA"/>
    <property type="match status" value="1"/>
</dbReference>